<accession>A0AAV7VPA1</accession>
<dbReference type="AlphaFoldDB" id="A0AAV7VPA1"/>
<proteinExistence type="predicted"/>
<reference evidence="1" key="1">
    <citation type="journal article" date="2022" name="bioRxiv">
        <title>Sequencing and chromosome-scale assembly of the giantPleurodeles waltlgenome.</title>
        <authorList>
            <person name="Brown T."/>
            <person name="Elewa A."/>
            <person name="Iarovenko S."/>
            <person name="Subramanian E."/>
            <person name="Araus A.J."/>
            <person name="Petzold A."/>
            <person name="Susuki M."/>
            <person name="Suzuki K.-i.T."/>
            <person name="Hayashi T."/>
            <person name="Toyoda A."/>
            <person name="Oliveira C."/>
            <person name="Osipova E."/>
            <person name="Leigh N.D."/>
            <person name="Simon A."/>
            <person name="Yun M.H."/>
        </authorList>
    </citation>
    <scope>NUCLEOTIDE SEQUENCE</scope>
    <source>
        <strain evidence="1">20211129_DDA</strain>
        <tissue evidence="1">Liver</tissue>
    </source>
</reference>
<evidence type="ECO:0000313" key="1">
    <source>
        <dbReference type="EMBL" id="KAJ1203495.1"/>
    </source>
</evidence>
<evidence type="ECO:0000313" key="2">
    <source>
        <dbReference type="Proteomes" id="UP001066276"/>
    </source>
</evidence>
<dbReference type="EMBL" id="JANPWB010000003">
    <property type="protein sequence ID" value="KAJ1203495.1"/>
    <property type="molecule type" value="Genomic_DNA"/>
</dbReference>
<protein>
    <submittedName>
        <fullName evidence="1">Uncharacterized protein</fullName>
    </submittedName>
</protein>
<dbReference type="Proteomes" id="UP001066276">
    <property type="component" value="Chromosome 2_1"/>
</dbReference>
<organism evidence="1 2">
    <name type="scientific">Pleurodeles waltl</name>
    <name type="common">Iberian ribbed newt</name>
    <dbReference type="NCBI Taxonomy" id="8319"/>
    <lineage>
        <taxon>Eukaryota</taxon>
        <taxon>Metazoa</taxon>
        <taxon>Chordata</taxon>
        <taxon>Craniata</taxon>
        <taxon>Vertebrata</taxon>
        <taxon>Euteleostomi</taxon>
        <taxon>Amphibia</taxon>
        <taxon>Batrachia</taxon>
        <taxon>Caudata</taxon>
        <taxon>Salamandroidea</taxon>
        <taxon>Salamandridae</taxon>
        <taxon>Pleurodelinae</taxon>
        <taxon>Pleurodeles</taxon>
    </lineage>
</organism>
<comment type="caution">
    <text evidence="1">The sequence shown here is derived from an EMBL/GenBank/DDBJ whole genome shotgun (WGS) entry which is preliminary data.</text>
</comment>
<keyword evidence="2" id="KW-1185">Reference proteome</keyword>
<name>A0AAV7VPA1_PLEWA</name>
<gene>
    <name evidence="1" type="ORF">NDU88_007280</name>
</gene>
<sequence length="97" mass="9881">MGGYSAPELVGTAVVIRVSAVRAVSMQTCSSWDGFQACSASGIPELGYESSAPELVGTAVVIRVSAVRAVSVQTCSSWAGFQACSASGSPELGYESR</sequence>